<evidence type="ECO:0000313" key="1">
    <source>
        <dbReference type="EMBL" id="QBI97276.1"/>
    </source>
</evidence>
<accession>A0A481VTS4</accession>
<dbReference type="RefSeq" id="YP_010052035.1">
    <property type="nucleotide sequence ID" value="NC_054451.1"/>
</dbReference>
<dbReference type="EMBL" id="MK524500">
    <property type="protein sequence ID" value="QBI97276.1"/>
    <property type="molecule type" value="Genomic_DNA"/>
</dbReference>
<reference evidence="1 2" key="1">
    <citation type="submission" date="2019-02" db="EMBL/GenBank/DDBJ databases">
        <authorList>
            <person name="Zhang K.D."/>
            <person name="Akoto F."/>
            <person name="Faltine-Gonzalez D.Z."/>
            <person name="Kenna M.A."/>
            <person name="Korenberg J.B."/>
            <person name="Mageeney C.M."/>
            <person name="Mendello K.R."/>
            <person name="Pyfer L.M."/>
            <person name="Ramirez W.A."/>
            <person name="Reisner J.R."/>
            <person name="Thoonkuzhy M.J."/>
            <person name="Veliz C.A."/>
            <person name="Zuilkoski C.M."/>
            <person name="Ware V.C."/>
            <person name="Garlena R.A."/>
            <person name="Russell D.A."/>
            <person name="Pope W.H."/>
            <person name="Jacobs-Sera D."/>
            <person name="Hatfull G.F."/>
        </authorList>
    </citation>
    <scope>NUCLEOTIDE SEQUENCE [LARGE SCALE GENOMIC DNA]</scope>
</reference>
<name>A0A481VTS4_9CAUD</name>
<gene>
    <name evidence="1" type="primary">32</name>
    <name evidence="1" type="ORF">SEA_KEVIN1_32</name>
</gene>
<sequence length="57" mass="6528">MRSLEAIDSELRALAAYRRVSRCSVRVIDQLLDERLAASREGWLLGGELHRDRHPLA</sequence>
<organism evidence="1 2">
    <name type="scientific">Mycobacterium phage Kevin1</name>
    <dbReference type="NCBI Taxonomy" id="2530132"/>
    <lineage>
        <taxon>Viruses</taxon>
        <taxon>Duplodnaviria</taxon>
        <taxon>Heunggongvirae</taxon>
        <taxon>Uroviricota</taxon>
        <taxon>Caudoviricetes</taxon>
        <taxon>Nclasvirinae</taxon>
        <taxon>Charlievirus</taxon>
        <taxon>Charlievirus Kevin1</taxon>
    </lineage>
</organism>
<dbReference type="KEGG" id="vg:64367847"/>
<dbReference type="GeneID" id="64367847"/>
<keyword evidence="2" id="KW-1185">Reference proteome</keyword>
<proteinExistence type="predicted"/>
<dbReference type="Proteomes" id="UP000293661">
    <property type="component" value="Segment"/>
</dbReference>
<protein>
    <submittedName>
        <fullName evidence="1">Uncharacterized protein</fullName>
    </submittedName>
</protein>
<evidence type="ECO:0000313" key="2">
    <source>
        <dbReference type="Proteomes" id="UP000293661"/>
    </source>
</evidence>